<gene>
    <name evidence="1" type="ORF">HB770_19925</name>
</gene>
<protein>
    <recommendedName>
        <fullName evidence="3">Phage tail assembly protein</fullName>
    </recommendedName>
</protein>
<proteinExistence type="predicted"/>
<accession>A0A7G6RKV0</accession>
<sequence length="94" mass="10083">MPENDDLPKWAESKFGLTFPVGDLVELAFIEPNGEALEAIEGVGLEEGKTPTIKQTIAIISILSGQPIDVIRKLNQRDIKGAAEAMVPLLEGAI</sequence>
<dbReference type="EMBL" id="CP050549">
    <property type="protein sequence ID" value="QND42882.1"/>
    <property type="molecule type" value="Genomic_DNA"/>
</dbReference>
<organism evidence="1 2">
    <name type="scientific">Rhizobium leguminosarum bv. viciae</name>
    <dbReference type="NCBI Taxonomy" id="387"/>
    <lineage>
        <taxon>Bacteria</taxon>
        <taxon>Pseudomonadati</taxon>
        <taxon>Pseudomonadota</taxon>
        <taxon>Alphaproteobacteria</taxon>
        <taxon>Hyphomicrobiales</taxon>
        <taxon>Rhizobiaceae</taxon>
        <taxon>Rhizobium/Agrobacterium group</taxon>
        <taxon>Rhizobium</taxon>
    </lineage>
</organism>
<dbReference type="Proteomes" id="UP000515518">
    <property type="component" value="Chromosome"/>
</dbReference>
<evidence type="ECO:0008006" key="3">
    <source>
        <dbReference type="Google" id="ProtNLM"/>
    </source>
</evidence>
<reference evidence="2" key="1">
    <citation type="journal article" date="2020" name="Mol. Plant Microbe">
        <title>Rhizobial microsymbionts of the narrowly endemic Oxytropis species growing in Kamchatka are characterized by significant genetic diversity and possess a set of genes that are associated with T3SS and T6SS secretion systems and can affect the development of symbiosis.</title>
        <authorList>
            <person name="Safronova V."/>
            <person name="Guro P."/>
            <person name="Sazanova A."/>
            <person name="Kuznetsova I."/>
            <person name="Belimov A."/>
            <person name="Yakubov V."/>
            <person name="Chirak E."/>
            <person name="Afonin A."/>
            <person name="Gogolev Y."/>
            <person name="Andronov E."/>
            <person name="Tikhonovich I."/>
        </authorList>
    </citation>
    <scope>NUCLEOTIDE SEQUENCE [LARGE SCALE GENOMIC DNA]</scope>
    <source>
        <strain evidence="2">RCAM0610</strain>
    </source>
</reference>
<dbReference type="AlphaFoldDB" id="A0A7G6RKV0"/>
<evidence type="ECO:0000313" key="2">
    <source>
        <dbReference type="Proteomes" id="UP000515518"/>
    </source>
</evidence>
<name>A0A7G6RKV0_RHILV</name>
<evidence type="ECO:0000313" key="1">
    <source>
        <dbReference type="EMBL" id="QND42882.1"/>
    </source>
</evidence>